<dbReference type="GO" id="GO:0004714">
    <property type="term" value="F:transmembrane receptor protein tyrosine kinase activity"/>
    <property type="evidence" value="ECO:0007669"/>
    <property type="project" value="UniProtKB-EC"/>
</dbReference>
<dbReference type="InterPro" id="IPR001245">
    <property type="entry name" value="Ser-Thr/Tyr_kinase_cat_dom"/>
</dbReference>
<comment type="catalytic activity">
    <reaction evidence="13">
        <text>L-tyrosyl-[protein] + ATP = O-phospho-L-tyrosyl-[protein] + ADP + H(+)</text>
        <dbReference type="Rhea" id="RHEA:10596"/>
        <dbReference type="Rhea" id="RHEA-COMP:10136"/>
        <dbReference type="Rhea" id="RHEA-COMP:20101"/>
        <dbReference type="ChEBI" id="CHEBI:15378"/>
        <dbReference type="ChEBI" id="CHEBI:30616"/>
        <dbReference type="ChEBI" id="CHEBI:46858"/>
        <dbReference type="ChEBI" id="CHEBI:61978"/>
        <dbReference type="ChEBI" id="CHEBI:456216"/>
        <dbReference type="EC" id="2.7.10.1"/>
    </reaction>
</comment>
<gene>
    <name evidence="15" type="ORF">MELIAE_LOCUS11236</name>
</gene>
<dbReference type="GO" id="GO:0007169">
    <property type="term" value="P:cell surface receptor protein tyrosine kinase signaling pathway"/>
    <property type="evidence" value="ECO:0007669"/>
    <property type="project" value="TreeGrafter"/>
</dbReference>
<dbReference type="GO" id="GO:0005886">
    <property type="term" value="C:plasma membrane"/>
    <property type="evidence" value="ECO:0007669"/>
    <property type="project" value="UniProtKB-SubCell"/>
</dbReference>
<dbReference type="InterPro" id="IPR008266">
    <property type="entry name" value="Tyr_kinase_AS"/>
</dbReference>
<dbReference type="GO" id="GO:0010976">
    <property type="term" value="P:positive regulation of neuron projection development"/>
    <property type="evidence" value="ECO:0007669"/>
    <property type="project" value="TreeGrafter"/>
</dbReference>
<evidence type="ECO:0000256" key="4">
    <source>
        <dbReference type="ARBA" id="ARBA00022729"/>
    </source>
</evidence>
<dbReference type="InterPro" id="IPR011009">
    <property type="entry name" value="Kinase-like_dom_sf"/>
</dbReference>
<keyword evidence="12" id="KW-0325">Glycoprotein</keyword>
<keyword evidence="9" id="KW-0472">Membrane</keyword>
<accession>A0A9P0FNE3</accession>
<dbReference type="SUPFAM" id="SSF56112">
    <property type="entry name" value="Protein kinase-like (PK-like)"/>
    <property type="match status" value="1"/>
</dbReference>
<keyword evidence="5" id="KW-0547">Nucleotide-binding</keyword>
<dbReference type="GO" id="GO:0005524">
    <property type="term" value="F:ATP binding"/>
    <property type="evidence" value="ECO:0007669"/>
    <property type="project" value="UniProtKB-KW"/>
</dbReference>
<proteinExistence type="predicted"/>
<evidence type="ECO:0000256" key="3">
    <source>
        <dbReference type="ARBA" id="ARBA00022692"/>
    </source>
</evidence>
<comment type="subcellular location">
    <subcellularLocation>
        <location evidence="1">Cell membrane</location>
        <topology evidence="1">Single-pass membrane protein</topology>
    </subcellularLocation>
</comment>
<dbReference type="EMBL" id="OV121139">
    <property type="protein sequence ID" value="CAH0561962.1"/>
    <property type="molecule type" value="Genomic_DNA"/>
</dbReference>
<dbReference type="FunFam" id="1.10.510.10:FF:001512">
    <property type="entry name" value="Receptor tyrosine-protein kinase erbB-2"/>
    <property type="match status" value="1"/>
</dbReference>
<dbReference type="InterPro" id="IPR050122">
    <property type="entry name" value="RTK"/>
</dbReference>
<keyword evidence="8" id="KW-1133">Transmembrane helix</keyword>
<feature type="domain" description="Protein kinase" evidence="14">
    <location>
        <begin position="92"/>
        <end position="354"/>
    </location>
</feature>
<evidence type="ECO:0000256" key="2">
    <source>
        <dbReference type="ARBA" id="ARBA00022679"/>
    </source>
</evidence>
<organism evidence="15 16">
    <name type="scientific">Brassicogethes aeneus</name>
    <name type="common">Rape pollen beetle</name>
    <name type="synonym">Meligethes aeneus</name>
    <dbReference type="NCBI Taxonomy" id="1431903"/>
    <lineage>
        <taxon>Eukaryota</taxon>
        <taxon>Metazoa</taxon>
        <taxon>Ecdysozoa</taxon>
        <taxon>Arthropoda</taxon>
        <taxon>Hexapoda</taxon>
        <taxon>Insecta</taxon>
        <taxon>Pterygota</taxon>
        <taxon>Neoptera</taxon>
        <taxon>Endopterygota</taxon>
        <taxon>Coleoptera</taxon>
        <taxon>Polyphaga</taxon>
        <taxon>Cucujiformia</taxon>
        <taxon>Nitidulidae</taxon>
        <taxon>Meligethinae</taxon>
        <taxon>Brassicogethes</taxon>
    </lineage>
</organism>
<dbReference type="Proteomes" id="UP001154078">
    <property type="component" value="Chromosome 8"/>
</dbReference>
<dbReference type="PROSITE" id="PS00109">
    <property type="entry name" value="PROTEIN_KINASE_TYR"/>
    <property type="match status" value="1"/>
</dbReference>
<keyword evidence="11" id="KW-0675">Receptor</keyword>
<dbReference type="PROSITE" id="PS50011">
    <property type="entry name" value="PROTEIN_KINASE_DOM"/>
    <property type="match status" value="1"/>
</dbReference>
<dbReference type="Pfam" id="PF07714">
    <property type="entry name" value="PK_Tyr_Ser-Thr"/>
    <property type="match status" value="1"/>
</dbReference>
<dbReference type="PANTHER" id="PTHR24416">
    <property type="entry name" value="TYROSINE-PROTEIN KINASE RECEPTOR"/>
    <property type="match status" value="1"/>
</dbReference>
<evidence type="ECO:0000256" key="8">
    <source>
        <dbReference type="ARBA" id="ARBA00022989"/>
    </source>
</evidence>
<dbReference type="GO" id="GO:0051897">
    <property type="term" value="P:positive regulation of phosphatidylinositol 3-kinase/protein kinase B signal transduction"/>
    <property type="evidence" value="ECO:0007669"/>
    <property type="project" value="TreeGrafter"/>
</dbReference>
<evidence type="ECO:0000256" key="10">
    <source>
        <dbReference type="ARBA" id="ARBA00023137"/>
    </source>
</evidence>
<sequence>MTAIYDNNQHVFLRLGSGLGRASSIGSGSYATIASIQKSPPSPSPYATSDACRVSYYASSQIMLMSQVQLQDPRFVDPTKRLRALMIPRATITLMNVTREGIFGRIYTAKLGQETVTVKAIKETASKRQLNLFLSEGTMMYGLDHKNILKVLGVNMDNPKQPLLVYSYAGRGNLKRFLIKCRQKDDDHYSLSTQNLVDMAIQILLGMMYLHSQCVCYKDLATRNCVLDDKLQVKIADNCLSRDLFPNDYFCLSDNESKAVKWLAVESLLHKHYSAASDVWSYGVLIWELTTLAQQPFSEIDPFEMGSYLKNGYRLGQPVGCPDELFAVMSYCWLANPADRPPLPQLLSFLQEFYTALCRFI</sequence>
<evidence type="ECO:0000313" key="16">
    <source>
        <dbReference type="Proteomes" id="UP001154078"/>
    </source>
</evidence>
<keyword evidence="16" id="KW-1185">Reference proteome</keyword>
<evidence type="ECO:0000256" key="1">
    <source>
        <dbReference type="ARBA" id="ARBA00004162"/>
    </source>
</evidence>
<dbReference type="PRINTS" id="PR00109">
    <property type="entry name" value="TYRKINASE"/>
</dbReference>
<keyword evidence="4" id="KW-0732">Signal</keyword>
<keyword evidence="10" id="KW-0829">Tyrosine-protein kinase</keyword>
<evidence type="ECO:0000256" key="5">
    <source>
        <dbReference type="ARBA" id="ARBA00022741"/>
    </source>
</evidence>
<evidence type="ECO:0000256" key="9">
    <source>
        <dbReference type="ARBA" id="ARBA00023136"/>
    </source>
</evidence>
<reference evidence="15" key="1">
    <citation type="submission" date="2021-12" db="EMBL/GenBank/DDBJ databases">
        <authorList>
            <person name="King R."/>
        </authorList>
    </citation>
    <scope>NUCLEOTIDE SEQUENCE</scope>
</reference>
<evidence type="ECO:0000256" key="12">
    <source>
        <dbReference type="ARBA" id="ARBA00023180"/>
    </source>
</evidence>
<keyword evidence="7" id="KW-0067">ATP-binding</keyword>
<dbReference type="Gene3D" id="3.30.200.20">
    <property type="entry name" value="Phosphorylase Kinase, domain 1"/>
    <property type="match status" value="1"/>
</dbReference>
<keyword evidence="3" id="KW-0812">Transmembrane</keyword>
<keyword evidence="6" id="KW-0418">Kinase</keyword>
<evidence type="ECO:0000256" key="6">
    <source>
        <dbReference type="ARBA" id="ARBA00022777"/>
    </source>
</evidence>
<evidence type="ECO:0000313" key="15">
    <source>
        <dbReference type="EMBL" id="CAH0561962.1"/>
    </source>
</evidence>
<evidence type="ECO:0000256" key="11">
    <source>
        <dbReference type="ARBA" id="ARBA00023170"/>
    </source>
</evidence>
<dbReference type="GO" id="GO:0007409">
    <property type="term" value="P:axonogenesis"/>
    <property type="evidence" value="ECO:0007669"/>
    <property type="project" value="TreeGrafter"/>
</dbReference>
<dbReference type="InterPro" id="IPR000719">
    <property type="entry name" value="Prot_kinase_dom"/>
</dbReference>
<dbReference type="PANTHER" id="PTHR24416:SF349">
    <property type="entry name" value="TYROSINE-PROTEIN KINASE RYK"/>
    <property type="match status" value="1"/>
</dbReference>
<keyword evidence="2" id="KW-0808">Transferase</keyword>
<evidence type="ECO:0000256" key="13">
    <source>
        <dbReference type="ARBA" id="ARBA00051243"/>
    </source>
</evidence>
<dbReference type="OrthoDB" id="535945at2759"/>
<dbReference type="GO" id="GO:0050793">
    <property type="term" value="P:regulation of developmental process"/>
    <property type="evidence" value="ECO:0007669"/>
    <property type="project" value="UniProtKB-ARBA"/>
</dbReference>
<dbReference type="AlphaFoldDB" id="A0A9P0FNE3"/>
<protein>
    <recommendedName>
        <fullName evidence="14">Protein kinase domain-containing protein</fullName>
    </recommendedName>
</protein>
<evidence type="ECO:0000259" key="14">
    <source>
        <dbReference type="PROSITE" id="PS50011"/>
    </source>
</evidence>
<name>A0A9P0FNE3_BRAAE</name>
<evidence type="ECO:0000256" key="7">
    <source>
        <dbReference type="ARBA" id="ARBA00022840"/>
    </source>
</evidence>
<dbReference type="Gene3D" id="1.10.510.10">
    <property type="entry name" value="Transferase(Phosphotransferase) domain 1"/>
    <property type="match status" value="1"/>
</dbReference>
<dbReference type="GO" id="GO:0043235">
    <property type="term" value="C:receptor complex"/>
    <property type="evidence" value="ECO:0007669"/>
    <property type="project" value="TreeGrafter"/>
</dbReference>